<dbReference type="EMBL" id="CP133720">
    <property type="protein sequence ID" value="WMW81378.1"/>
    <property type="molecule type" value="Genomic_DNA"/>
</dbReference>
<proteinExistence type="predicted"/>
<sequence length="230" mass="25403">MLRFLLFTLLVINGLLLGFNLGIFDRLVDLKMEKHEPHRMKAEKNVDKLKLLSASAAQDLVEASAKKAEPPIACIEIGNFTLADAKNFEERLKHLSLGDRVGRQELSESASNMVYLPSQGNKDAADKKAIAIKKMGVSDAYVIQDGSALKWGVSLGVFKTMEAAKTHVANLAKKGIKDAKIAPRQVSATKMLYQMYEISPDEKKSIDQIREQFAGIEEHQCTSKLGAKTE</sequence>
<reference evidence="1" key="1">
    <citation type="submission" date="2023-09" db="EMBL/GenBank/DDBJ databases">
        <title>Undibacterium sp. 20NA77.5 isolated from freshwater.</title>
        <authorList>
            <person name="Le V."/>
            <person name="Ko S.-R."/>
            <person name="Ahn C.-Y."/>
            <person name="Oh H.-M."/>
        </authorList>
    </citation>
    <scope>NUCLEOTIDE SEQUENCE</scope>
    <source>
        <strain evidence="1">20NA77.5</strain>
    </source>
</reference>
<gene>
    <name evidence="1" type="ORF">RF679_03635</name>
</gene>
<name>A0ABY9RJH4_9BURK</name>
<evidence type="ECO:0000313" key="2">
    <source>
        <dbReference type="Proteomes" id="UP001181355"/>
    </source>
</evidence>
<accession>A0ABY9RJH4</accession>
<evidence type="ECO:0000313" key="1">
    <source>
        <dbReference type="EMBL" id="WMW81378.1"/>
    </source>
</evidence>
<keyword evidence="2" id="KW-1185">Reference proteome</keyword>
<organism evidence="1 2">
    <name type="scientific">Undibacterium cyanobacteriorum</name>
    <dbReference type="NCBI Taxonomy" id="3073561"/>
    <lineage>
        <taxon>Bacteria</taxon>
        <taxon>Pseudomonadati</taxon>
        <taxon>Pseudomonadota</taxon>
        <taxon>Betaproteobacteria</taxon>
        <taxon>Burkholderiales</taxon>
        <taxon>Oxalobacteraceae</taxon>
        <taxon>Undibacterium</taxon>
    </lineage>
</organism>
<dbReference type="RefSeq" id="WP_309482857.1">
    <property type="nucleotide sequence ID" value="NZ_CP133720.1"/>
</dbReference>
<protein>
    <submittedName>
        <fullName evidence="1">SPOR domain-containing protein</fullName>
    </submittedName>
</protein>
<dbReference type="Proteomes" id="UP001181355">
    <property type="component" value="Chromosome"/>
</dbReference>